<organism evidence="3 4">
    <name type="scientific">Paenibacillus solisilvae</name>
    <dbReference type="NCBI Taxonomy" id="2486751"/>
    <lineage>
        <taxon>Bacteria</taxon>
        <taxon>Bacillati</taxon>
        <taxon>Bacillota</taxon>
        <taxon>Bacilli</taxon>
        <taxon>Bacillales</taxon>
        <taxon>Paenibacillaceae</taxon>
        <taxon>Paenibacillus</taxon>
    </lineage>
</organism>
<keyword evidence="1" id="KW-1133">Transmembrane helix</keyword>
<comment type="caution">
    <text evidence="3">The sequence shown here is derived from an EMBL/GenBank/DDBJ whole genome shotgun (WGS) entry which is preliminary data.</text>
</comment>
<keyword evidence="1" id="KW-0472">Membrane</keyword>
<evidence type="ECO:0000313" key="3">
    <source>
        <dbReference type="EMBL" id="MFC5650371.1"/>
    </source>
</evidence>
<evidence type="ECO:0000256" key="1">
    <source>
        <dbReference type="SAM" id="Phobius"/>
    </source>
</evidence>
<keyword evidence="4" id="KW-1185">Reference proteome</keyword>
<evidence type="ECO:0000256" key="2">
    <source>
        <dbReference type="SAM" id="SignalP"/>
    </source>
</evidence>
<keyword evidence="2" id="KW-0732">Signal</keyword>
<dbReference type="RefSeq" id="WP_379188925.1">
    <property type="nucleotide sequence ID" value="NZ_JBHSOW010000049.1"/>
</dbReference>
<reference evidence="4" key="1">
    <citation type="journal article" date="2019" name="Int. J. Syst. Evol. Microbiol.">
        <title>The Global Catalogue of Microorganisms (GCM) 10K type strain sequencing project: providing services to taxonomists for standard genome sequencing and annotation.</title>
        <authorList>
            <consortium name="The Broad Institute Genomics Platform"/>
            <consortium name="The Broad Institute Genome Sequencing Center for Infectious Disease"/>
            <person name="Wu L."/>
            <person name="Ma J."/>
        </authorList>
    </citation>
    <scope>NUCLEOTIDE SEQUENCE [LARGE SCALE GENOMIC DNA]</scope>
    <source>
        <strain evidence="4">CGMCC 1.3240</strain>
    </source>
</reference>
<accession>A0ABW0W1T2</accession>
<name>A0ABW0W1T2_9BACL</name>
<keyword evidence="1" id="KW-0812">Transmembrane</keyword>
<feature type="transmembrane region" description="Helical" evidence="1">
    <location>
        <begin position="146"/>
        <end position="163"/>
    </location>
</feature>
<sequence length="172" mass="17814">MIQAYKKRWAKVLLTASCMLVMIAGTAMAAPGDAQSSSVKISNTAAAEDKLANKQAEIDAFISGAGHDELAEQGFTVTHTVVVGGSVEVGITPYDEKHANFLYQKFGRESVKVVEGAQAVTFEAAGAADAAAPSDAGNGQESSGNLWITLAAAAAIIAGILVAKRRKLFSRS</sequence>
<protein>
    <submittedName>
        <fullName evidence="3">Uncharacterized protein</fullName>
    </submittedName>
</protein>
<dbReference type="EMBL" id="JBHSOW010000049">
    <property type="protein sequence ID" value="MFC5650371.1"/>
    <property type="molecule type" value="Genomic_DNA"/>
</dbReference>
<evidence type="ECO:0000313" key="4">
    <source>
        <dbReference type="Proteomes" id="UP001596047"/>
    </source>
</evidence>
<feature type="signal peptide" evidence="2">
    <location>
        <begin position="1"/>
        <end position="29"/>
    </location>
</feature>
<dbReference type="Proteomes" id="UP001596047">
    <property type="component" value="Unassembled WGS sequence"/>
</dbReference>
<proteinExistence type="predicted"/>
<feature type="chain" id="PRO_5047461370" evidence="2">
    <location>
        <begin position="30"/>
        <end position="172"/>
    </location>
</feature>
<gene>
    <name evidence="3" type="ORF">ACFPYJ_14775</name>
</gene>